<gene>
    <name evidence="1" type="ORF">DY367_07750</name>
</gene>
<comment type="caution">
    <text evidence="1">The sequence shown here is derived from an EMBL/GenBank/DDBJ whole genome shotgun (WGS) entry which is preliminary data.</text>
</comment>
<dbReference type="OrthoDB" id="5946920at2"/>
<organism evidence="1 2">
    <name type="scientific">Alcaligenes xylosoxydans xylosoxydans</name>
    <name type="common">Achromobacter xylosoxidans</name>
    <dbReference type="NCBI Taxonomy" id="85698"/>
    <lineage>
        <taxon>Bacteria</taxon>
        <taxon>Pseudomonadati</taxon>
        <taxon>Pseudomonadota</taxon>
        <taxon>Betaproteobacteria</taxon>
        <taxon>Burkholderiales</taxon>
        <taxon>Alcaligenaceae</taxon>
        <taxon>Achromobacter</taxon>
    </lineage>
</organism>
<dbReference type="RefSeq" id="WP_124260354.1">
    <property type="nucleotide sequence ID" value="NZ_CP061008.1"/>
</dbReference>
<dbReference type="Proteomes" id="UP000285324">
    <property type="component" value="Unassembled WGS sequence"/>
</dbReference>
<evidence type="ECO:0000313" key="1">
    <source>
        <dbReference type="EMBL" id="RPJ92390.1"/>
    </source>
</evidence>
<evidence type="ECO:0000313" key="2">
    <source>
        <dbReference type="Proteomes" id="UP000285324"/>
    </source>
</evidence>
<reference evidence="1 2" key="1">
    <citation type="submission" date="2018-08" db="EMBL/GenBank/DDBJ databases">
        <title>Achromobacter xylosoxidans Genome sequencing and assembly.</title>
        <authorList>
            <person name="Wang R."/>
            <person name="Rensing C."/>
            <person name="Li Y."/>
        </authorList>
    </citation>
    <scope>NUCLEOTIDE SEQUENCE [LARGE SCALE GENOMIC DNA]</scope>
    <source>
        <strain evidence="1 2">GD003A</strain>
    </source>
</reference>
<proteinExistence type="predicted"/>
<dbReference type="AlphaFoldDB" id="A0A424WGM3"/>
<name>A0A424WGM3_ALCXX</name>
<dbReference type="EMBL" id="QVXO01000008">
    <property type="protein sequence ID" value="RPJ92390.1"/>
    <property type="molecule type" value="Genomic_DNA"/>
</dbReference>
<protein>
    <submittedName>
        <fullName evidence="1">Uncharacterized protein</fullName>
    </submittedName>
</protein>
<sequence length="325" mass="35454">MAEFQSDLRSGIVPYDSVAELAGELNLYPLRWDICSLDVTAEGIVAIDLSGRARIQNGVASLMIRVAKGTDRKQARLGYRVQAPDRRATKRGAFDSSQLTWSEDGDYAVVGSVDIDVPKGSVVQAFASYGGRWIHQGWITDPDNSANVRRSMHEVFDQNLEGTKKSLFDVKSHKQDARILEAGVGNLLFMYGFAVNPLSSHFTTDAADLLAVSPNGNIAVIECTTGAINSNGKLSKLLARSAALLEKLEQTGNPHLKVLPIVVTTMRREALTDEEIASSKGICIATCEDLERLVGESLIPQNADQAFESLWSLVHSPQEQLILDR</sequence>
<accession>A0A424WGM3</accession>